<keyword evidence="4" id="KW-0804">Transcription</keyword>
<proteinExistence type="inferred from homology"/>
<dbReference type="NCBIfam" id="TIGR02985">
    <property type="entry name" value="Sig70_bacteroi1"/>
    <property type="match status" value="1"/>
</dbReference>
<dbReference type="GO" id="GO:0003677">
    <property type="term" value="F:DNA binding"/>
    <property type="evidence" value="ECO:0007669"/>
    <property type="project" value="InterPro"/>
</dbReference>
<gene>
    <name evidence="7" type="ORF">E5355_10645</name>
</gene>
<evidence type="ECO:0000256" key="2">
    <source>
        <dbReference type="ARBA" id="ARBA00023015"/>
    </source>
</evidence>
<protein>
    <submittedName>
        <fullName evidence="7">RNA polymerase sigma-70 factor</fullName>
    </submittedName>
</protein>
<evidence type="ECO:0000313" key="7">
    <source>
        <dbReference type="EMBL" id="TGY05441.1"/>
    </source>
</evidence>
<dbReference type="PANTHER" id="PTHR43133:SF46">
    <property type="entry name" value="RNA POLYMERASE SIGMA-70 FACTOR ECF SUBFAMILY"/>
    <property type="match status" value="1"/>
</dbReference>
<keyword evidence="8" id="KW-1185">Reference proteome</keyword>
<sequence length="176" mass="20483">MLLWNKMTDMDEYAFKGFVELYTSDLLYYAQYIVRSKEEAEEIVSDVFVTVWQNRNKIREIEHVKAWLLTITHNQAVSYLRKKNHAVSSVTWEEMGENAIPADLQTPDERLISQEEMSRINHAIHTLPPRCRQVFVLAKIEKLLYKDIAGLLGISVKTINMHIASALERISEAMEK</sequence>
<dbReference type="NCBIfam" id="TIGR02937">
    <property type="entry name" value="sigma70-ECF"/>
    <property type="match status" value="1"/>
</dbReference>
<organism evidence="7 8">
    <name type="scientific">Bacteroides muris</name>
    <name type="common">ex Afrizal et al. 2022</name>
    <dbReference type="NCBI Taxonomy" id="2516960"/>
    <lineage>
        <taxon>Bacteria</taxon>
        <taxon>Pseudomonadati</taxon>
        <taxon>Bacteroidota</taxon>
        <taxon>Bacteroidia</taxon>
        <taxon>Bacteroidales</taxon>
        <taxon>Bacteroidaceae</taxon>
        <taxon>Bacteroides</taxon>
    </lineage>
</organism>
<dbReference type="InterPro" id="IPR013324">
    <property type="entry name" value="RNA_pol_sigma_r3/r4-like"/>
</dbReference>
<dbReference type="AlphaFoldDB" id="A0A4S2AVR8"/>
<dbReference type="InterPro" id="IPR036388">
    <property type="entry name" value="WH-like_DNA-bd_sf"/>
</dbReference>
<dbReference type="EMBL" id="SRYZ01000021">
    <property type="protein sequence ID" value="TGY05441.1"/>
    <property type="molecule type" value="Genomic_DNA"/>
</dbReference>
<dbReference type="Proteomes" id="UP000310532">
    <property type="component" value="Unassembled WGS sequence"/>
</dbReference>
<dbReference type="PANTHER" id="PTHR43133">
    <property type="entry name" value="RNA POLYMERASE ECF-TYPE SIGMA FACTO"/>
    <property type="match status" value="1"/>
</dbReference>
<dbReference type="InterPro" id="IPR014327">
    <property type="entry name" value="RNA_pol_sigma70_bacteroid"/>
</dbReference>
<dbReference type="InterPro" id="IPR014284">
    <property type="entry name" value="RNA_pol_sigma-70_dom"/>
</dbReference>
<feature type="domain" description="RNA polymerase sigma-70 region 2" evidence="5">
    <location>
        <begin position="19"/>
        <end position="84"/>
    </location>
</feature>
<comment type="similarity">
    <text evidence="1">Belongs to the sigma-70 factor family. ECF subfamily.</text>
</comment>
<dbReference type="InterPro" id="IPR039425">
    <property type="entry name" value="RNA_pol_sigma-70-like"/>
</dbReference>
<keyword evidence="3" id="KW-0731">Sigma factor</keyword>
<dbReference type="Pfam" id="PF04542">
    <property type="entry name" value="Sigma70_r2"/>
    <property type="match status" value="1"/>
</dbReference>
<feature type="domain" description="RNA polymerase sigma factor 70 region 4 type 2" evidence="6">
    <location>
        <begin position="119"/>
        <end position="169"/>
    </location>
</feature>
<name>A0A4S2AVR8_9BACE</name>
<evidence type="ECO:0000256" key="4">
    <source>
        <dbReference type="ARBA" id="ARBA00023163"/>
    </source>
</evidence>
<evidence type="ECO:0000313" key="8">
    <source>
        <dbReference type="Proteomes" id="UP000310532"/>
    </source>
</evidence>
<dbReference type="GO" id="GO:0016987">
    <property type="term" value="F:sigma factor activity"/>
    <property type="evidence" value="ECO:0007669"/>
    <property type="project" value="UniProtKB-KW"/>
</dbReference>
<evidence type="ECO:0000259" key="6">
    <source>
        <dbReference type="Pfam" id="PF08281"/>
    </source>
</evidence>
<dbReference type="InterPro" id="IPR007627">
    <property type="entry name" value="RNA_pol_sigma70_r2"/>
</dbReference>
<dbReference type="SUPFAM" id="SSF88659">
    <property type="entry name" value="Sigma3 and sigma4 domains of RNA polymerase sigma factors"/>
    <property type="match status" value="1"/>
</dbReference>
<reference evidence="7 8" key="1">
    <citation type="submission" date="2019-04" db="EMBL/GenBank/DDBJ databases">
        <title>Microbes associate with the intestines of laboratory mice.</title>
        <authorList>
            <person name="Navarre W."/>
            <person name="Wong E."/>
            <person name="Huang K."/>
            <person name="Tropini C."/>
            <person name="Ng K."/>
            <person name="Yu B."/>
        </authorList>
    </citation>
    <scope>NUCLEOTIDE SEQUENCE [LARGE SCALE GENOMIC DNA]</scope>
    <source>
        <strain evidence="7 8">NM69_E16B</strain>
    </source>
</reference>
<dbReference type="SUPFAM" id="SSF88946">
    <property type="entry name" value="Sigma2 domain of RNA polymerase sigma factors"/>
    <property type="match status" value="1"/>
</dbReference>
<dbReference type="GO" id="GO:0006352">
    <property type="term" value="P:DNA-templated transcription initiation"/>
    <property type="evidence" value="ECO:0007669"/>
    <property type="project" value="InterPro"/>
</dbReference>
<comment type="caution">
    <text evidence="7">The sequence shown here is derived from an EMBL/GenBank/DDBJ whole genome shotgun (WGS) entry which is preliminary data.</text>
</comment>
<evidence type="ECO:0000259" key="5">
    <source>
        <dbReference type="Pfam" id="PF04542"/>
    </source>
</evidence>
<evidence type="ECO:0000256" key="1">
    <source>
        <dbReference type="ARBA" id="ARBA00010641"/>
    </source>
</evidence>
<dbReference type="InterPro" id="IPR013325">
    <property type="entry name" value="RNA_pol_sigma_r2"/>
</dbReference>
<dbReference type="Gene3D" id="1.10.1740.10">
    <property type="match status" value="1"/>
</dbReference>
<dbReference type="Gene3D" id="1.10.10.10">
    <property type="entry name" value="Winged helix-like DNA-binding domain superfamily/Winged helix DNA-binding domain"/>
    <property type="match status" value="1"/>
</dbReference>
<keyword evidence="2" id="KW-0805">Transcription regulation</keyword>
<dbReference type="CDD" id="cd06171">
    <property type="entry name" value="Sigma70_r4"/>
    <property type="match status" value="1"/>
</dbReference>
<dbReference type="Pfam" id="PF08281">
    <property type="entry name" value="Sigma70_r4_2"/>
    <property type="match status" value="1"/>
</dbReference>
<evidence type="ECO:0000256" key="3">
    <source>
        <dbReference type="ARBA" id="ARBA00023082"/>
    </source>
</evidence>
<accession>A0A4S2AVR8</accession>
<dbReference type="InterPro" id="IPR013249">
    <property type="entry name" value="RNA_pol_sigma70_r4_t2"/>
</dbReference>